<sequence length="82" mass="9267">MRHRTARADEISPVHLYLAARSGDEIDMPCRDVEDALVAVERLDGSDKRVVAISVQGYRIEPDEFAVLRQSLRHLFHPAARA</sequence>
<name>A0ABY2Q8K2_9HYPH</name>
<dbReference type="RefSeq" id="WP_136356395.1">
    <property type="nucleotide sequence ID" value="NZ_SSNY01000004.1"/>
</dbReference>
<gene>
    <name evidence="1" type="ORF">E6C48_09350</name>
</gene>
<organism evidence="1 2">
    <name type="scientific">Ollibium composti</name>
    <dbReference type="NCBI Taxonomy" id="2675109"/>
    <lineage>
        <taxon>Bacteria</taxon>
        <taxon>Pseudomonadati</taxon>
        <taxon>Pseudomonadota</taxon>
        <taxon>Alphaproteobacteria</taxon>
        <taxon>Hyphomicrobiales</taxon>
        <taxon>Phyllobacteriaceae</taxon>
        <taxon>Ollibium</taxon>
    </lineage>
</organism>
<evidence type="ECO:0000313" key="1">
    <source>
        <dbReference type="EMBL" id="THF57937.1"/>
    </source>
</evidence>
<proteinExistence type="predicted"/>
<dbReference type="EMBL" id="SSNY01000004">
    <property type="protein sequence ID" value="THF57937.1"/>
    <property type="molecule type" value="Genomic_DNA"/>
</dbReference>
<reference evidence="1 2" key="1">
    <citation type="submission" date="2019-04" db="EMBL/GenBank/DDBJ databases">
        <title>Mesorhizobium composti sp. nov., isolated from compost.</title>
        <authorList>
            <person name="Lin S.-Y."/>
            <person name="Hameed A."/>
            <person name="Hsieh Y.-T."/>
            <person name="Young C.-C."/>
        </authorList>
    </citation>
    <scope>NUCLEOTIDE SEQUENCE [LARGE SCALE GENOMIC DNA]</scope>
    <source>
        <strain evidence="1 2">CC-YTH430</strain>
    </source>
</reference>
<comment type="caution">
    <text evidence="1">The sequence shown here is derived from an EMBL/GenBank/DDBJ whole genome shotgun (WGS) entry which is preliminary data.</text>
</comment>
<dbReference type="Proteomes" id="UP000306441">
    <property type="component" value="Unassembled WGS sequence"/>
</dbReference>
<evidence type="ECO:0000313" key="2">
    <source>
        <dbReference type="Proteomes" id="UP000306441"/>
    </source>
</evidence>
<keyword evidence="2" id="KW-1185">Reference proteome</keyword>
<accession>A0ABY2Q8K2</accession>
<protein>
    <submittedName>
        <fullName evidence="1">Uncharacterized protein</fullName>
    </submittedName>
</protein>